<accession>A0AAD9NW74</accession>
<feature type="domain" description="LicD/FKTN/FKRP nucleotidyltransferase" evidence="2">
    <location>
        <begin position="319"/>
        <end position="368"/>
    </location>
</feature>
<keyword evidence="1" id="KW-1133">Transmembrane helix</keyword>
<evidence type="ECO:0000313" key="3">
    <source>
        <dbReference type="EMBL" id="KAK2182454.1"/>
    </source>
</evidence>
<dbReference type="Pfam" id="PF04991">
    <property type="entry name" value="LicD"/>
    <property type="match status" value="1"/>
</dbReference>
<dbReference type="AlphaFoldDB" id="A0AAD9NW74"/>
<name>A0AAD9NW74_RIDPI</name>
<gene>
    <name evidence="3" type="ORF">NP493_353g04042</name>
</gene>
<reference evidence="3" key="1">
    <citation type="journal article" date="2023" name="Mol. Biol. Evol.">
        <title>Third-Generation Sequencing Reveals the Adaptive Role of the Epigenome in Three Deep-Sea Polychaetes.</title>
        <authorList>
            <person name="Perez M."/>
            <person name="Aroh O."/>
            <person name="Sun Y."/>
            <person name="Lan Y."/>
            <person name="Juniper S.K."/>
            <person name="Young C.R."/>
            <person name="Angers B."/>
            <person name="Qian P.Y."/>
        </authorList>
    </citation>
    <scope>NUCLEOTIDE SEQUENCE</scope>
    <source>
        <strain evidence="3">R07B-5</strain>
    </source>
</reference>
<protein>
    <recommendedName>
        <fullName evidence="2">LicD/FKTN/FKRP nucleotidyltransferase domain-containing protein</fullName>
    </recommendedName>
</protein>
<evidence type="ECO:0000256" key="1">
    <source>
        <dbReference type="SAM" id="Phobius"/>
    </source>
</evidence>
<comment type="caution">
    <text evidence="3">The sequence shown here is derived from an EMBL/GenBank/DDBJ whole genome shotgun (WGS) entry which is preliminary data.</text>
</comment>
<dbReference type="EMBL" id="JAODUO010000353">
    <property type="protein sequence ID" value="KAK2182454.1"/>
    <property type="molecule type" value="Genomic_DNA"/>
</dbReference>
<evidence type="ECO:0000259" key="2">
    <source>
        <dbReference type="Pfam" id="PF04991"/>
    </source>
</evidence>
<dbReference type="InterPro" id="IPR007074">
    <property type="entry name" value="LicD/FKTN/FKRP_NTP_transf"/>
</dbReference>
<evidence type="ECO:0000313" key="4">
    <source>
        <dbReference type="Proteomes" id="UP001209878"/>
    </source>
</evidence>
<keyword evidence="1" id="KW-0812">Transmembrane</keyword>
<dbReference type="PANTHER" id="PTHR13627:SF31">
    <property type="entry name" value="RIBITOL 5-PHOSPHATE TRANSFERASE FKRP"/>
    <property type="match status" value="1"/>
</dbReference>
<keyword evidence="4" id="KW-1185">Reference proteome</keyword>
<feature type="transmembrane region" description="Helical" evidence="1">
    <location>
        <begin position="12"/>
        <end position="33"/>
    </location>
</feature>
<keyword evidence="1" id="KW-0472">Membrane</keyword>
<organism evidence="3 4">
    <name type="scientific">Ridgeia piscesae</name>
    <name type="common">Tubeworm</name>
    <dbReference type="NCBI Taxonomy" id="27915"/>
    <lineage>
        <taxon>Eukaryota</taxon>
        <taxon>Metazoa</taxon>
        <taxon>Spiralia</taxon>
        <taxon>Lophotrochozoa</taxon>
        <taxon>Annelida</taxon>
        <taxon>Polychaeta</taxon>
        <taxon>Sedentaria</taxon>
        <taxon>Canalipalpata</taxon>
        <taxon>Sabellida</taxon>
        <taxon>Siboglinidae</taxon>
        <taxon>Ridgeia</taxon>
    </lineage>
</organism>
<dbReference type="GO" id="GO:0009100">
    <property type="term" value="P:glycoprotein metabolic process"/>
    <property type="evidence" value="ECO:0007669"/>
    <property type="project" value="UniProtKB-ARBA"/>
</dbReference>
<feature type="transmembrane region" description="Helical" evidence="1">
    <location>
        <begin position="266"/>
        <end position="287"/>
    </location>
</feature>
<dbReference type="PANTHER" id="PTHR13627">
    <property type="entry name" value="FUKUTIN RELATED PROTEIN"/>
    <property type="match status" value="1"/>
</dbReference>
<sequence length="525" mass="60402">MQRPRVRCKSCTTLNVVLFLINVVVFVGLWTYAFDRDEDVFRRGVMLIGDRRVFGDMVKAFLIATEAASITYPADDLWKFFAADVSDPESRDNYRWPFIDVIFFVENATHVWSQNTWLRPRFEFPRRFVFPLSQRPLAGLKVPAPCDTGLVLRTMFRDLSRCTSRGHSHRLGIGFPRYMTRTVPCSVLTGHFPFVHHYVIKGGFVNETLRLGEMTLYSLVLPPCGGSDATSTKNARITAEKRTRLLTRGYNDTGTQMGRVRFRRGAIINVVLFLVNVAVFVGLYTYAFDRDEDVFRRSVMLIGDRRVFRDMVKGFFVATEAAGITCFIMYGTLLGSYRNHDMIPWDDDVDIMCNNSQRDKLKKFFVTDPKVSRGYIHRGNYRWPFIDVIFFVENATHVWSQNTWLRPRFEFPRRFVFPLSQRPLVGLKVPAPCDTGLVLRTMFRDLSRCTSREHSHRVEVAFPRYMTRSVPCSDLAGSFPFVHHDVIKGGFVNETLRLGDVTMYSLVLPPCPGTVKSASKAAKRK</sequence>
<proteinExistence type="predicted"/>
<feature type="transmembrane region" description="Helical" evidence="1">
    <location>
        <begin position="314"/>
        <end position="333"/>
    </location>
</feature>
<dbReference type="InterPro" id="IPR052613">
    <property type="entry name" value="LicD_transferase"/>
</dbReference>
<dbReference type="Proteomes" id="UP001209878">
    <property type="component" value="Unassembled WGS sequence"/>
</dbReference>